<feature type="compositionally biased region" description="Basic and acidic residues" evidence="1">
    <location>
        <begin position="177"/>
        <end position="186"/>
    </location>
</feature>
<keyword evidence="4" id="KW-1185">Reference proteome</keyword>
<evidence type="ECO:0000256" key="1">
    <source>
        <dbReference type="SAM" id="MobiDB-lite"/>
    </source>
</evidence>
<sequence length="394" mass="42831">MQGLIQTETRLLCSSADCVTPPFVGETHQLVPLKAPTVALASAHATPSPGTGTADKDPEPKVASQERVEILSVDYITQNAVRALVTAPSPGGACKRGNTASAGSFSVSSEANPGATNDLSESKQQQGTERNVSDCFSPDPRRARLVHRNAENIQRGGENANGAEAEPSQEVSEEFISADRRKKQEDASEETEPLEQPATLSLMRTVPLSQTLALFVLIHSTLPLPTGGQEWALLVLEGQCPASLRCLPGPTHKQPLCSLQSRWPPFAPSLAFVQDQMFMFGGDEGRVHSRTIYVGHKSCPPNEAYIPPKFCDNRIVSSKQAQTCIADWLCGIISDGDGEYTVWNFLPKNLFEQFRRIANFYFLIIFLVQPPVSLQRCTADVSSQGALCTSQRHK</sequence>
<protein>
    <recommendedName>
        <fullName evidence="2">P-type ATPase N-terminal domain-containing protein</fullName>
    </recommendedName>
</protein>
<gene>
    <name evidence="3" type="ORF">CCH79_00005653</name>
</gene>
<feature type="domain" description="P-type ATPase N-terminal" evidence="2">
    <location>
        <begin position="340"/>
        <end position="369"/>
    </location>
</feature>
<feature type="compositionally biased region" description="Polar residues" evidence="1">
    <location>
        <begin position="98"/>
        <end position="130"/>
    </location>
</feature>
<organism evidence="3 4">
    <name type="scientific">Gambusia affinis</name>
    <name type="common">Western mosquitofish</name>
    <name type="synonym">Heterandria affinis</name>
    <dbReference type="NCBI Taxonomy" id="33528"/>
    <lineage>
        <taxon>Eukaryota</taxon>
        <taxon>Metazoa</taxon>
        <taxon>Chordata</taxon>
        <taxon>Craniata</taxon>
        <taxon>Vertebrata</taxon>
        <taxon>Euteleostomi</taxon>
        <taxon>Actinopterygii</taxon>
        <taxon>Neopterygii</taxon>
        <taxon>Teleostei</taxon>
        <taxon>Neoteleostei</taxon>
        <taxon>Acanthomorphata</taxon>
        <taxon>Ovalentaria</taxon>
        <taxon>Atherinomorphae</taxon>
        <taxon>Cyprinodontiformes</taxon>
        <taxon>Poeciliidae</taxon>
        <taxon>Poeciliinae</taxon>
        <taxon>Gambusia</taxon>
    </lineage>
</organism>
<evidence type="ECO:0000313" key="4">
    <source>
        <dbReference type="Proteomes" id="UP000250572"/>
    </source>
</evidence>
<proteinExistence type="predicted"/>
<dbReference type="Pfam" id="PF16209">
    <property type="entry name" value="PhoLip_ATPase_N"/>
    <property type="match status" value="1"/>
</dbReference>
<reference evidence="3 4" key="1">
    <citation type="journal article" date="2018" name="G3 (Bethesda)">
        <title>A High-Quality Reference Genome for the Invasive Mosquitofish Gambusia affinis Using a Chicago Library.</title>
        <authorList>
            <person name="Hoffberg S.L."/>
            <person name="Troendle N.J."/>
            <person name="Glenn T.C."/>
            <person name="Mahmud O."/>
            <person name="Louha S."/>
            <person name="Chalopin D."/>
            <person name="Bennetzen J.L."/>
            <person name="Mauricio R."/>
        </authorList>
    </citation>
    <scope>NUCLEOTIDE SEQUENCE [LARGE SCALE GENOMIC DNA]</scope>
    <source>
        <strain evidence="3">NE01/NJP1002.9</strain>
        <tissue evidence="3">Muscle</tissue>
    </source>
</reference>
<feature type="region of interest" description="Disordered" evidence="1">
    <location>
        <begin position="87"/>
        <end position="139"/>
    </location>
</feature>
<dbReference type="AlphaFoldDB" id="A0A315V602"/>
<comment type="caution">
    <text evidence="3">The sequence shown here is derived from an EMBL/GenBank/DDBJ whole genome shotgun (WGS) entry which is preliminary data.</text>
</comment>
<evidence type="ECO:0000259" key="2">
    <source>
        <dbReference type="Pfam" id="PF16209"/>
    </source>
</evidence>
<name>A0A315V602_GAMAF</name>
<evidence type="ECO:0000313" key="3">
    <source>
        <dbReference type="EMBL" id="PWA18798.1"/>
    </source>
</evidence>
<feature type="region of interest" description="Disordered" evidence="1">
    <location>
        <begin position="42"/>
        <end position="63"/>
    </location>
</feature>
<dbReference type="Proteomes" id="UP000250572">
    <property type="component" value="Unassembled WGS sequence"/>
</dbReference>
<accession>A0A315V602</accession>
<feature type="compositionally biased region" description="Basic and acidic residues" evidence="1">
    <location>
        <begin position="54"/>
        <end position="63"/>
    </location>
</feature>
<feature type="region of interest" description="Disordered" evidence="1">
    <location>
        <begin position="151"/>
        <end position="198"/>
    </location>
</feature>
<dbReference type="EMBL" id="NHOQ01002284">
    <property type="protein sequence ID" value="PWA18798.1"/>
    <property type="molecule type" value="Genomic_DNA"/>
</dbReference>
<dbReference type="InterPro" id="IPR032631">
    <property type="entry name" value="P-type_ATPase_N"/>
</dbReference>